<dbReference type="EMBL" id="JABFTP020000062">
    <property type="protein sequence ID" value="KAL3272844.1"/>
    <property type="molecule type" value="Genomic_DNA"/>
</dbReference>
<dbReference type="Proteomes" id="UP001516400">
    <property type="component" value="Unassembled WGS sequence"/>
</dbReference>
<organism evidence="1 2">
    <name type="scientific">Cryptolaemus montrouzieri</name>
    <dbReference type="NCBI Taxonomy" id="559131"/>
    <lineage>
        <taxon>Eukaryota</taxon>
        <taxon>Metazoa</taxon>
        <taxon>Ecdysozoa</taxon>
        <taxon>Arthropoda</taxon>
        <taxon>Hexapoda</taxon>
        <taxon>Insecta</taxon>
        <taxon>Pterygota</taxon>
        <taxon>Neoptera</taxon>
        <taxon>Endopterygota</taxon>
        <taxon>Coleoptera</taxon>
        <taxon>Polyphaga</taxon>
        <taxon>Cucujiformia</taxon>
        <taxon>Coccinelloidea</taxon>
        <taxon>Coccinellidae</taxon>
        <taxon>Scymninae</taxon>
        <taxon>Scymnini</taxon>
        <taxon>Cryptolaemus</taxon>
    </lineage>
</organism>
<name>A0ABD2N2E9_9CUCU</name>
<keyword evidence="2" id="KW-1185">Reference proteome</keyword>
<comment type="caution">
    <text evidence="1">The sequence shown here is derived from an EMBL/GenBank/DDBJ whole genome shotgun (WGS) entry which is preliminary data.</text>
</comment>
<evidence type="ECO:0000313" key="1">
    <source>
        <dbReference type="EMBL" id="KAL3272844.1"/>
    </source>
</evidence>
<sequence length="123" mass="13720">MFKRGKPFVSSSAIAVQLLNYTNKMQKLDFCLTVMQTRTVSYSPGEKPIRYNFMTTFSRAYTPALDSRGIVRNAFKKASTFPIDYNAIPDAAVAPSLVTASKDANITERRTVKPCETLEKIVA</sequence>
<evidence type="ECO:0000313" key="2">
    <source>
        <dbReference type="Proteomes" id="UP001516400"/>
    </source>
</evidence>
<accession>A0ABD2N2E9</accession>
<proteinExistence type="predicted"/>
<protein>
    <submittedName>
        <fullName evidence="1">Uncharacterized protein</fullName>
    </submittedName>
</protein>
<reference evidence="1 2" key="1">
    <citation type="journal article" date="2021" name="BMC Biol.">
        <title>Horizontally acquired antibacterial genes associated with adaptive radiation of ladybird beetles.</title>
        <authorList>
            <person name="Li H.S."/>
            <person name="Tang X.F."/>
            <person name="Huang Y.H."/>
            <person name="Xu Z.Y."/>
            <person name="Chen M.L."/>
            <person name="Du X.Y."/>
            <person name="Qiu B.Y."/>
            <person name="Chen P.T."/>
            <person name="Zhang W."/>
            <person name="Slipinski A."/>
            <person name="Escalona H.E."/>
            <person name="Waterhouse R.M."/>
            <person name="Zwick A."/>
            <person name="Pang H."/>
        </authorList>
    </citation>
    <scope>NUCLEOTIDE SEQUENCE [LARGE SCALE GENOMIC DNA]</scope>
    <source>
        <strain evidence="1">SYSU2018</strain>
    </source>
</reference>
<gene>
    <name evidence="1" type="ORF">HHI36_014305</name>
</gene>
<dbReference type="AlphaFoldDB" id="A0ABD2N2E9"/>